<dbReference type="AlphaFoldDB" id="A0A699Q880"/>
<gene>
    <name evidence="1" type="ORF">Tci_829388</name>
</gene>
<accession>A0A699Q880</accession>
<comment type="caution">
    <text evidence="1">The sequence shown here is derived from an EMBL/GenBank/DDBJ whole genome shotgun (WGS) entry which is preliminary data.</text>
</comment>
<dbReference type="EMBL" id="BKCJ010973533">
    <property type="protein sequence ID" value="GFC57418.1"/>
    <property type="molecule type" value="Genomic_DNA"/>
</dbReference>
<evidence type="ECO:0000313" key="1">
    <source>
        <dbReference type="EMBL" id="GFC57418.1"/>
    </source>
</evidence>
<protein>
    <submittedName>
        <fullName evidence="1">Uncharacterized protein</fullName>
    </submittedName>
</protein>
<name>A0A699Q880_TANCI</name>
<sequence>MIGNSIVAEMLHADIGRYLYGLDHMKSRNMITAELEIAEYVWQTATVRPYAAVFIMRIMETYMGKGMRNWDQRLNSNHVKLQKQLTVLCKKYVATILMSDCNILKEQVKAHMEDASG</sequence>
<proteinExistence type="predicted"/>
<feature type="non-terminal residue" evidence="1">
    <location>
        <position position="117"/>
    </location>
</feature>
<reference evidence="1" key="1">
    <citation type="journal article" date="2019" name="Sci. Rep.">
        <title>Draft genome of Tanacetum cinerariifolium, the natural source of mosquito coil.</title>
        <authorList>
            <person name="Yamashiro T."/>
            <person name="Shiraishi A."/>
            <person name="Satake H."/>
            <person name="Nakayama K."/>
        </authorList>
    </citation>
    <scope>NUCLEOTIDE SEQUENCE</scope>
</reference>
<organism evidence="1">
    <name type="scientific">Tanacetum cinerariifolium</name>
    <name type="common">Dalmatian daisy</name>
    <name type="synonym">Chrysanthemum cinerariifolium</name>
    <dbReference type="NCBI Taxonomy" id="118510"/>
    <lineage>
        <taxon>Eukaryota</taxon>
        <taxon>Viridiplantae</taxon>
        <taxon>Streptophyta</taxon>
        <taxon>Embryophyta</taxon>
        <taxon>Tracheophyta</taxon>
        <taxon>Spermatophyta</taxon>
        <taxon>Magnoliopsida</taxon>
        <taxon>eudicotyledons</taxon>
        <taxon>Gunneridae</taxon>
        <taxon>Pentapetalae</taxon>
        <taxon>asterids</taxon>
        <taxon>campanulids</taxon>
        <taxon>Asterales</taxon>
        <taxon>Asteraceae</taxon>
        <taxon>Asteroideae</taxon>
        <taxon>Anthemideae</taxon>
        <taxon>Anthemidinae</taxon>
        <taxon>Tanacetum</taxon>
    </lineage>
</organism>